<keyword evidence="3" id="KW-0479">Metal-binding</keyword>
<evidence type="ECO:0000313" key="10">
    <source>
        <dbReference type="EMBL" id="KAF9749252.1"/>
    </source>
</evidence>
<evidence type="ECO:0000313" key="9">
    <source>
        <dbReference type="EMBL" id="CEO47378.1"/>
    </source>
</evidence>
<name>A0A0B7JQW3_BIOOC</name>
<dbReference type="Proteomes" id="UP000616885">
    <property type="component" value="Unassembled WGS sequence"/>
</dbReference>
<comment type="cofactor">
    <cofactor evidence="1">
        <name>Zn(2+)</name>
        <dbReference type="ChEBI" id="CHEBI:29105"/>
    </cofactor>
</comment>
<dbReference type="InterPro" id="IPR032466">
    <property type="entry name" value="Metal_Hydrolase"/>
</dbReference>
<organism evidence="9">
    <name type="scientific">Bionectria ochroleuca</name>
    <name type="common">Gliocladium roseum</name>
    <dbReference type="NCBI Taxonomy" id="29856"/>
    <lineage>
        <taxon>Eukaryota</taxon>
        <taxon>Fungi</taxon>
        <taxon>Dikarya</taxon>
        <taxon>Ascomycota</taxon>
        <taxon>Pezizomycotina</taxon>
        <taxon>Sordariomycetes</taxon>
        <taxon>Hypocreomycetidae</taxon>
        <taxon>Hypocreales</taxon>
        <taxon>Bionectriaceae</taxon>
        <taxon>Clonostachys</taxon>
    </lineage>
</organism>
<sequence length="350" mass="39430">MYSTWGSSDNKKVQTMDFVALPKIELHAHLTGSIRRSTLHEIWKRKKASNATDLEDPLVVMPEGKHDFDLETFFPLFSSYIYNLLVDEESIRYATTSVLRDFLEDGVVYAELRTTPRETTQLTAEQYIAITLDTIAVFEKENPGLHVRLILSVDRRHDLAKASSILDIALRHKGRVVGLDLCGNPTARTGGGVSLFTPVFQRAREAGMSITVHFAEAEESGSREELDILLSWLPQRLGHVIWEDEVARATIRERKLCLELCLSCNVKAGMIKGSFESHHFGHWRDVEGPLISLATDDVGVFGSTLSNEYSLVAQYFNLDKTGICALARQSIDAIFGGDEEKKRLREMMWP</sequence>
<dbReference type="Gene3D" id="3.20.20.140">
    <property type="entry name" value="Metal-dependent hydrolases"/>
    <property type="match status" value="1"/>
</dbReference>
<proteinExistence type="inferred from homology"/>
<gene>
    <name evidence="9" type="ORF">BN869_000003433_1</name>
    <name evidence="10" type="ORF">IM811_017047</name>
</gene>
<dbReference type="CDD" id="cd00443">
    <property type="entry name" value="ADA_AMPD"/>
    <property type="match status" value="1"/>
</dbReference>
<evidence type="ECO:0000256" key="3">
    <source>
        <dbReference type="ARBA" id="ARBA00022723"/>
    </source>
</evidence>
<dbReference type="GO" id="GO:0046103">
    <property type="term" value="P:inosine biosynthetic process"/>
    <property type="evidence" value="ECO:0007669"/>
    <property type="project" value="TreeGrafter"/>
</dbReference>
<dbReference type="GO" id="GO:0004000">
    <property type="term" value="F:adenosine deaminase activity"/>
    <property type="evidence" value="ECO:0007669"/>
    <property type="project" value="TreeGrafter"/>
</dbReference>
<dbReference type="EMBL" id="JADCTT010000008">
    <property type="protein sequence ID" value="KAF9749252.1"/>
    <property type="molecule type" value="Genomic_DNA"/>
</dbReference>
<comment type="similarity">
    <text evidence="2">Belongs to the metallo-dependent hydrolases superfamily. Adenosine and AMP deaminases family.</text>
</comment>
<evidence type="ECO:0000256" key="1">
    <source>
        <dbReference type="ARBA" id="ARBA00001947"/>
    </source>
</evidence>
<dbReference type="GO" id="GO:0006154">
    <property type="term" value="P:adenosine catabolic process"/>
    <property type="evidence" value="ECO:0007669"/>
    <property type="project" value="TreeGrafter"/>
</dbReference>
<keyword evidence="4" id="KW-0378">Hydrolase</keyword>
<feature type="domain" description="Adenosine deaminase" evidence="8">
    <location>
        <begin position="22"/>
        <end position="346"/>
    </location>
</feature>
<accession>A0A0B7JQW3</accession>
<reference evidence="10" key="2">
    <citation type="submission" date="2020-10" db="EMBL/GenBank/DDBJ databases">
        <title>High-Quality Genome Resource of Clonostachys rosea strain S41 by Oxford Nanopore Long-Read Sequencing.</title>
        <authorList>
            <person name="Wang H."/>
        </authorList>
    </citation>
    <scope>NUCLEOTIDE SEQUENCE</scope>
    <source>
        <strain evidence="10">S41</strain>
    </source>
</reference>
<reference evidence="9" key="1">
    <citation type="submission" date="2015-01" db="EMBL/GenBank/DDBJ databases">
        <authorList>
            <person name="Durling Mikael"/>
        </authorList>
    </citation>
    <scope>NUCLEOTIDE SEQUENCE</scope>
</reference>
<evidence type="ECO:0000256" key="2">
    <source>
        <dbReference type="ARBA" id="ARBA00006676"/>
    </source>
</evidence>
<evidence type="ECO:0000256" key="6">
    <source>
        <dbReference type="ARBA" id="ARBA00023080"/>
    </source>
</evidence>
<dbReference type="EMBL" id="CDPU01000007">
    <property type="protein sequence ID" value="CEO47378.1"/>
    <property type="molecule type" value="Genomic_DNA"/>
</dbReference>
<keyword evidence="5" id="KW-0862">Zinc</keyword>
<dbReference type="PANTHER" id="PTHR11409">
    <property type="entry name" value="ADENOSINE DEAMINASE"/>
    <property type="match status" value="1"/>
</dbReference>
<dbReference type="PANTHER" id="PTHR11409:SF42">
    <property type="entry name" value="ADENOSINE DEAMINASE-LIKE PROTEIN"/>
    <property type="match status" value="1"/>
</dbReference>
<evidence type="ECO:0000259" key="8">
    <source>
        <dbReference type="Pfam" id="PF00962"/>
    </source>
</evidence>
<comment type="catalytic activity">
    <reaction evidence="7">
        <text>N(6)-methyl-AMP + H2O + H(+) = IMP + methylamine</text>
        <dbReference type="Rhea" id="RHEA:16001"/>
        <dbReference type="ChEBI" id="CHEBI:15377"/>
        <dbReference type="ChEBI" id="CHEBI:15378"/>
        <dbReference type="ChEBI" id="CHEBI:58053"/>
        <dbReference type="ChEBI" id="CHEBI:59338"/>
        <dbReference type="ChEBI" id="CHEBI:144842"/>
    </reaction>
    <physiologicalReaction direction="left-to-right" evidence="7">
        <dbReference type="Rhea" id="RHEA:16002"/>
    </physiologicalReaction>
</comment>
<evidence type="ECO:0000256" key="5">
    <source>
        <dbReference type="ARBA" id="ARBA00022833"/>
    </source>
</evidence>
<evidence type="ECO:0000256" key="7">
    <source>
        <dbReference type="ARBA" id="ARBA00048787"/>
    </source>
</evidence>
<keyword evidence="6" id="KW-0546">Nucleotide metabolism</keyword>
<protein>
    <recommendedName>
        <fullName evidence="8">Adenosine deaminase domain-containing protein</fullName>
    </recommendedName>
</protein>
<dbReference type="GO" id="GO:0009117">
    <property type="term" value="P:nucleotide metabolic process"/>
    <property type="evidence" value="ECO:0007669"/>
    <property type="project" value="UniProtKB-KW"/>
</dbReference>
<dbReference type="AlphaFoldDB" id="A0A0B7JQW3"/>
<dbReference type="GO" id="GO:0046872">
    <property type="term" value="F:metal ion binding"/>
    <property type="evidence" value="ECO:0007669"/>
    <property type="project" value="UniProtKB-KW"/>
</dbReference>
<dbReference type="InterPro" id="IPR006330">
    <property type="entry name" value="Ado/ade_deaminase"/>
</dbReference>
<dbReference type="InterPro" id="IPR001365">
    <property type="entry name" value="A_deaminase_dom"/>
</dbReference>
<dbReference type="Pfam" id="PF00962">
    <property type="entry name" value="A_deaminase"/>
    <property type="match status" value="1"/>
</dbReference>
<evidence type="ECO:0000256" key="4">
    <source>
        <dbReference type="ARBA" id="ARBA00022801"/>
    </source>
</evidence>
<dbReference type="SUPFAM" id="SSF51556">
    <property type="entry name" value="Metallo-dependent hydrolases"/>
    <property type="match status" value="1"/>
</dbReference>